<sequence>MQLGTNNTFEEYADEQERAQLARLADTWSGRALLQELGFDEPKINSLHEDIPLDTRQRFAAKPLPRNMDSEHNTERRLARGVIVFSAKFIKKSR</sequence>
<keyword evidence="2" id="KW-1185">Reference proteome</keyword>
<dbReference type="EMBL" id="CM023474">
    <property type="protein sequence ID" value="KAH7949858.1"/>
    <property type="molecule type" value="Genomic_DNA"/>
</dbReference>
<evidence type="ECO:0000313" key="1">
    <source>
        <dbReference type="EMBL" id="KAH7949858.1"/>
    </source>
</evidence>
<name>A0ACB8CS14_DERSI</name>
<dbReference type="Proteomes" id="UP000821865">
    <property type="component" value="Chromosome 5"/>
</dbReference>
<evidence type="ECO:0000313" key="2">
    <source>
        <dbReference type="Proteomes" id="UP000821865"/>
    </source>
</evidence>
<accession>A0ACB8CS14</accession>
<gene>
    <name evidence="1" type="ORF">HPB49_016291</name>
</gene>
<organism evidence="1 2">
    <name type="scientific">Dermacentor silvarum</name>
    <name type="common">Tick</name>
    <dbReference type="NCBI Taxonomy" id="543639"/>
    <lineage>
        <taxon>Eukaryota</taxon>
        <taxon>Metazoa</taxon>
        <taxon>Ecdysozoa</taxon>
        <taxon>Arthropoda</taxon>
        <taxon>Chelicerata</taxon>
        <taxon>Arachnida</taxon>
        <taxon>Acari</taxon>
        <taxon>Parasitiformes</taxon>
        <taxon>Ixodida</taxon>
        <taxon>Ixodoidea</taxon>
        <taxon>Ixodidae</taxon>
        <taxon>Rhipicephalinae</taxon>
        <taxon>Dermacentor</taxon>
    </lineage>
</organism>
<reference evidence="1" key="1">
    <citation type="submission" date="2020-05" db="EMBL/GenBank/DDBJ databases">
        <title>Large-scale comparative analyses of tick genomes elucidate their genetic diversity and vector capacities.</title>
        <authorList>
            <person name="Jia N."/>
            <person name="Wang J."/>
            <person name="Shi W."/>
            <person name="Du L."/>
            <person name="Sun Y."/>
            <person name="Zhan W."/>
            <person name="Jiang J."/>
            <person name="Wang Q."/>
            <person name="Zhang B."/>
            <person name="Ji P."/>
            <person name="Sakyi L.B."/>
            <person name="Cui X."/>
            <person name="Yuan T."/>
            <person name="Jiang B."/>
            <person name="Yang W."/>
            <person name="Lam T.T.-Y."/>
            <person name="Chang Q."/>
            <person name="Ding S."/>
            <person name="Wang X."/>
            <person name="Zhu J."/>
            <person name="Ruan X."/>
            <person name="Zhao L."/>
            <person name="Wei J."/>
            <person name="Que T."/>
            <person name="Du C."/>
            <person name="Cheng J."/>
            <person name="Dai P."/>
            <person name="Han X."/>
            <person name="Huang E."/>
            <person name="Gao Y."/>
            <person name="Liu J."/>
            <person name="Shao H."/>
            <person name="Ye R."/>
            <person name="Li L."/>
            <person name="Wei W."/>
            <person name="Wang X."/>
            <person name="Wang C."/>
            <person name="Yang T."/>
            <person name="Huo Q."/>
            <person name="Li W."/>
            <person name="Guo W."/>
            <person name="Chen H."/>
            <person name="Zhou L."/>
            <person name="Ni X."/>
            <person name="Tian J."/>
            <person name="Zhou Y."/>
            <person name="Sheng Y."/>
            <person name="Liu T."/>
            <person name="Pan Y."/>
            <person name="Xia L."/>
            <person name="Li J."/>
            <person name="Zhao F."/>
            <person name="Cao W."/>
        </authorList>
    </citation>
    <scope>NUCLEOTIDE SEQUENCE</scope>
    <source>
        <strain evidence="1">Dsil-2018</strain>
    </source>
</reference>
<proteinExistence type="predicted"/>
<protein>
    <submittedName>
        <fullName evidence="1">Uncharacterized protein</fullName>
    </submittedName>
</protein>
<comment type="caution">
    <text evidence="1">The sequence shown here is derived from an EMBL/GenBank/DDBJ whole genome shotgun (WGS) entry which is preliminary data.</text>
</comment>